<dbReference type="PRINTS" id="PR00196">
    <property type="entry name" value="ANNEXIN"/>
</dbReference>
<comment type="domain">
    <text evidence="6">A pair of annexin repeats may form one binding site for calcium and phospholipid.</text>
</comment>
<protein>
    <recommendedName>
        <fullName evidence="6">Annexin</fullName>
    </recommendedName>
</protein>
<reference evidence="8" key="1">
    <citation type="submission" date="2022-01" db="EMBL/GenBank/DDBJ databases">
        <authorList>
            <person name="King R."/>
        </authorList>
    </citation>
    <scope>NUCLEOTIDE SEQUENCE</scope>
</reference>
<dbReference type="PROSITE" id="PS51897">
    <property type="entry name" value="ANNEXIN_2"/>
    <property type="match status" value="4"/>
</dbReference>
<evidence type="ECO:0000313" key="9">
    <source>
        <dbReference type="Proteomes" id="UP001152798"/>
    </source>
</evidence>
<evidence type="ECO:0000256" key="2">
    <source>
        <dbReference type="ARBA" id="ARBA00022737"/>
    </source>
</evidence>
<dbReference type="AlphaFoldDB" id="A0A9P0HJ96"/>
<dbReference type="SMART" id="SM00335">
    <property type="entry name" value="ANX"/>
    <property type="match status" value="4"/>
</dbReference>
<dbReference type="InterPro" id="IPR018252">
    <property type="entry name" value="Annexin_repeat_CS"/>
</dbReference>
<feature type="region of interest" description="Disordered" evidence="7">
    <location>
        <begin position="1"/>
        <end position="21"/>
    </location>
</feature>
<keyword evidence="5 6" id="KW-0111">Calcium/phospholipid-binding</keyword>
<dbReference type="Pfam" id="PF00191">
    <property type="entry name" value="Annexin"/>
    <property type="match status" value="4"/>
</dbReference>
<dbReference type="PANTHER" id="PTHR10502">
    <property type="entry name" value="ANNEXIN"/>
    <property type="match status" value="1"/>
</dbReference>
<dbReference type="GO" id="GO:0005737">
    <property type="term" value="C:cytoplasm"/>
    <property type="evidence" value="ECO:0007669"/>
    <property type="project" value="TreeGrafter"/>
</dbReference>
<evidence type="ECO:0000256" key="1">
    <source>
        <dbReference type="ARBA" id="ARBA00007831"/>
    </source>
</evidence>
<dbReference type="GO" id="GO:0001786">
    <property type="term" value="F:phosphatidylserine binding"/>
    <property type="evidence" value="ECO:0007669"/>
    <property type="project" value="TreeGrafter"/>
</dbReference>
<dbReference type="GO" id="GO:0005544">
    <property type="term" value="F:calcium-dependent phospholipid binding"/>
    <property type="evidence" value="ECO:0007669"/>
    <property type="project" value="UniProtKB-KW"/>
</dbReference>
<dbReference type="GO" id="GO:0012506">
    <property type="term" value="C:vesicle membrane"/>
    <property type="evidence" value="ECO:0007669"/>
    <property type="project" value="TreeGrafter"/>
</dbReference>
<keyword evidence="2 6" id="KW-0677">Repeat</keyword>
<keyword evidence="4 6" id="KW-0041">Annexin</keyword>
<evidence type="ECO:0000256" key="6">
    <source>
        <dbReference type="RuleBase" id="RU003540"/>
    </source>
</evidence>
<dbReference type="FunFam" id="1.10.220.10:FF:000001">
    <property type="entry name" value="Annexin"/>
    <property type="match status" value="1"/>
</dbReference>
<evidence type="ECO:0000256" key="5">
    <source>
        <dbReference type="ARBA" id="ARBA00023302"/>
    </source>
</evidence>
<dbReference type="GO" id="GO:0005886">
    <property type="term" value="C:plasma membrane"/>
    <property type="evidence" value="ECO:0007669"/>
    <property type="project" value="TreeGrafter"/>
</dbReference>
<keyword evidence="9" id="KW-1185">Reference proteome</keyword>
<proteinExistence type="inferred from homology"/>
<evidence type="ECO:0000256" key="4">
    <source>
        <dbReference type="ARBA" id="ARBA00023216"/>
    </source>
</evidence>
<dbReference type="InterPro" id="IPR001464">
    <property type="entry name" value="Annexin"/>
</dbReference>
<evidence type="ECO:0000313" key="8">
    <source>
        <dbReference type="EMBL" id="CAH1403620.1"/>
    </source>
</evidence>
<dbReference type="FunFam" id="1.10.220.10:FF:000010">
    <property type="entry name" value="Annexin"/>
    <property type="match status" value="1"/>
</dbReference>
<dbReference type="PROSITE" id="PS00223">
    <property type="entry name" value="ANNEXIN_1"/>
    <property type="match status" value="2"/>
</dbReference>
<dbReference type="InterPro" id="IPR037104">
    <property type="entry name" value="Annexin_sf"/>
</dbReference>
<dbReference type="InterPro" id="IPR018502">
    <property type="entry name" value="Annexin_repeat"/>
</dbReference>
<comment type="similarity">
    <text evidence="1 6">Belongs to the annexin family.</text>
</comment>
<dbReference type="EMBL" id="OV725081">
    <property type="protein sequence ID" value="CAH1403620.1"/>
    <property type="molecule type" value="Genomic_DNA"/>
</dbReference>
<dbReference type="FunFam" id="1.10.220.10:FF:000002">
    <property type="entry name" value="Annexin"/>
    <property type="match status" value="1"/>
</dbReference>
<sequence>MSYPGYPTYPQPTPTVRPANPFNPRADAEILRKAMKGFGTDEKAIIEVLTNRTNSQRQQISLEFKTLYGKDLVSDLKSEVSGKLEDLLVALMTPIPDLLAKELNHAISGLGTKEETIVEILCTANNYEMKCIKAAYEKLFGSSLEQDLYGDTSGNFKRLLISLCQANRNEAFGVDQNLAFQDAQALMRAGELRLGTDESTFNAILCSRSYSQLAATFAEYQRLTGNDFESAIRSEFSGDIESGLIAIVHSVRDKSDFFADQLQKSMAGMGTHDRALIRIVCYRSEIDMGDIKNAYQRKFGKSLQEAIAGDTSGDYKKCLLSLIA</sequence>
<name>A0A9P0HJ96_NEZVI</name>
<accession>A0A9P0HJ96</accession>
<evidence type="ECO:0000256" key="3">
    <source>
        <dbReference type="ARBA" id="ARBA00022837"/>
    </source>
</evidence>
<evidence type="ECO:0000256" key="7">
    <source>
        <dbReference type="SAM" id="MobiDB-lite"/>
    </source>
</evidence>
<keyword evidence="3 6" id="KW-0106">Calcium</keyword>
<dbReference type="FunFam" id="1.10.220.10:FF:000004">
    <property type="entry name" value="Annexin"/>
    <property type="match status" value="1"/>
</dbReference>
<gene>
    <name evidence="8" type="ORF">NEZAVI_LOCUS12206</name>
</gene>
<dbReference type="SUPFAM" id="SSF47874">
    <property type="entry name" value="Annexin"/>
    <property type="match status" value="1"/>
</dbReference>
<dbReference type="Gene3D" id="1.10.220.10">
    <property type="entry name" value="Annexin"/>
    <property type="match status" value="4"/>
</dbReference>
<dbReference type="PANTHER" id="PTHR10502:SF102">
    <property type="entry name" value="ANNEXIN B11"/>
    <property type="match status" value="1"/>
</dbReference>
<dbReference type="GO" id="GO:0005634">
    <property type="term" value="C:nucleus"/>
    <property type="evidence" value="ECO:0007669"/>
    <property type="project" value="TreeGrafter"/>
</dbReference>
<organism evidence="8 9">
    <name type="scientific">Nezara viridula</name>
    <name type="common">Southern green stink bug</name>
    <name type="synonym">Cimex viridulus</name>
    <dbReference type="NCBI Taxonomy" id="85310"/>
    <lineage>
        <taxon>Eukaryota</taxon>
        <taxon>Metazoa</taxon>
        <taxon>Ecdysozoa</taxon>
        <taxon>Arthropoda</taxon>
        <taxon>Hexapoda</taxon>
        <taxon>Insecta</taxon>
        <taxon>Pterygota</taxon>
        <taxon>Neoptera</taxon>
        <taxon>Paraneoptera</taxon>
        <taxon>Hemiptera</taxon>
        <taxon>Heteroptera</taxon>
        <taxon>Panheteroptera</taxon>
        <taxon>Pentatomomorpha</taxon>
        <taxon>Pentatomoidea</taxon>
        <taxon>Pentatomidae</taxon>
        <taxon>Pentatominae</taxon>
        <taxon>Nezara</taxon>
    </lineage>
</organism>
<dbReference type="GO" id="GO:0005509">
    <property type="term" value="F:calcium ion binding"/>
    <property type="evidence" value="ECO:0007669"/>
    <property type="project" value="InterPro"/>
</dbReference>
<dbReference type="Proteomes" id="UP001152798">
    <property type="component" value="Chromosome 5"/>
</dbReference>